<dbReference type="Proteomes" id="UP000671913">
    <property type="component" value="Chromosome"/>
</dbReference>
<reference evidence="1" key="1">
    <citation type="submission" date="2020-08" db="EMBL/GenBank/DDBJ databases">
        <title>Genomic insights into the carbon and energy metabolism of the first obligate autotrophic acetogenic bacterium Aceticella autotrophica gen. nov., sp. nov.</title>
        <authorList>
            <person name="Toshchakov S.V."/>
            <person name="Elcheninov A.G."/>
            <person name="Kublanov I.V."/>
            <person name="Frolov E.N."/>
            <person name="Lebedinsky A.V."/>
        </authorList>
    </citation>
    <scope>NUCLEOTIDE SEQUENCE</scope>
    <source>
        <strain evidence="1">3443-3Ac</strain>
    </source>
</reference>
<keyword evidence="2" id="KW-1185">Reference proteome</keyword>
<evidence type="ECO:0000313" key="2">
    <source>
        <dbReference type="Proteomes" id="UP000671913"/>
    </source>
</evidence>
<name>A0A975AW72_9THEO</name>
<dbReference type="InterPro" id="IPR010165">
    <property type="entry name" value="CRISPR-Cmr3_IIIB"/>
</dbReference>
<accession>A0A975AW72</accession>
<dbReference type="KEGG" id="aaut:ACETAC_01325"/>
<organism evidence="1 2">
    <name type="scientific">Aceticella autotrophica</name>
    <dbReference type="NCBI Taxonomy" id="2755338"/>
    <lineage>
        <taxon>Bacteria</taxon>
        <taxon>Bacillati</taxon>
        <taxon>Bacillota</taxon>
        <taxon>Clostridia</taxon>
        <taxon>Thermoanaerobacterales</taxon>
        <taxon>Thermoanaerobacteraceae</taxon>
        <taxon>Aceticella</taxon>
    </lineage>
</organism>
<protein>
    <submittedName>
        <fullName evidence="1">Type III-B CRISPR module-associated protein Cmr3</fullName>
    </submittedName>
</protein>
<dbReference type="Gene3D" id="3.30.70.2940">
    <property type="match status" value="1"/>
</dbReference>
<dbReference type="RefSeq" id="WP_284680287.1">
    <property type="nucleotide sequence ID" value="NZ_CP060096.1"/>
</dbReference>
<dbReference type="InterPro" id="IPR019117">
    <property type="entry name" value="CRISPR-assoc_protein_Cmr3"/>
</dbReference>
<dbReference type="AlphaFoldDB" id="A0A975AW72"/>
<dbReference type="EMBL" id="CP060096">
    <property type="protein sequence ID" value="QSZ27585.1"/>
    <property type="molecule type" value="Genomic_DNA"/>
</dbReference>
<dbReference type="Pfam" id="PF09700">
    <property type="entry name" value="Cas_Cmr3"/>
    <property type="match status" value="1"/>
</dbReference>
<proteinExistence type="predicted"/>
<dbReference type="NCBIfam" id="TIGR01888">
    <property type="entry name" value="cas_cmr3"/>
    <property type="match status" value="1"/>
</dbReference>
<dbReference type="CDD" id="cd09748">
    <property type="entry name" value="Cmr3_III-B"/>
    <property type="match status" value="1"/>
</dbReference>
<dbReference type="Gene3D" id="2.60.40.4350">
    <property type="match status" value="1"/>
</dbReference>
<gene>
    <name evidence="1" type="primary">cmr3</name>
    <name evidence="1" type="ORF">ACETAC_01325</name>
</gene>
<evidence type="ECO:0000313" key="1">
    <source>
        <dbReference type="EMBL" id="QSZ27585.1"/>
    </source>
</evidence>
<sequence length="364" mass="41411">MFIKIKPIDTLFFRTARPFSKGEDTWADLVFPPYPSTLYGAIRSYLIFKNGTLKDFYNGKFKDILGTPEEKAKFSIKGPLLISEEKPIFKVPNDLIKVKGNDKKLYPLQFCKKPFLMVSNYNFDNAIVWKEKEVIDDAEGWLSSLYFKNYLTGKSKEFYYGKNDDYFQREEKIGITRDKVSKTSKDECLYRMSMIRLKKNVGFVAEIENINNLGKNGVLQLGGESKAVAFEECDDIFKDLKDIEFKFNENLFKIYLATPAIFKKGWLPGWIEESSLKGNYNGIEVKLLACAIGKPIPIGGWKLNAGGGKPKPLKKAVPSGSIYYFKVLNDADANKIKDVFHFKNISDINPEEGFGLSIVGVVMI</sequence>